<name>A0ABS5QKV9_9BACT</name>
<keyword evidence="6 9" id="KW-1133">Transmembrane helix</keyword>
<dbReference type="SUPFAM" id="SSF52343">
    <property type="entry name" value="Ferredoxin reductase-like, C-terminal NADP-linked domain"/>
    <property type="match status" value="1"/>
</dbReference>
<dbReference type="PANTHER" id="PTHR47354:SF5">
    <property type="entry name" value="PROTEIN RFBI"/>
    <property type="match status" value="1"/>
</dbReference>
<dbReference type="PRINTS" id="PR00163">
    <property type="entry name" value="RUBREDOXIN"/>
</dbReference>
<dbReference type="Proteomes" id="UP000680365">
    <property type="component" value="Unassembled WGS sequence"/>
</dbReference>
<dbReference type="EMBL" id="JAEDAM010000019">
    <property type="protein sequence ID" value="MBS8121858.1"/>
    <property type="molecule type" value="Genomic_DNA"/>
</dbReference>
<evidence type="ECO:0000259" key="11">
    <source>
        <dbReference type="PROSITE" id="PS51384"/>
    </source>
</evidence>
<evidence type="ECO:0000256" key="8">
    <source>
        <dbReference type="ARBA" id="ARBA00023136"/>
    </source>
</evidence>
<dbReference type="Pfam" id="PF00970">
    <property type="entry name" value="FAD_binding_6"/>
    <property type="match status" value="1"/>
</dbReference>
<dbReference type="InterPro" id="IPR008333">
    <property type="entry name" value="Cbr1-like_FAD-bd_dom"/>
</dbReference>
<dbReference type="InterPro" id="IPR013130">
    <property type="entry name" value="Fe3_Rdtase_TM_dom"/>
</dbReference>
<comment type="caution">
    <text evidence="12">The sequence shown here is derived from an EMBL/GenBank/DDBJ whole genome shotgun (WGS) entry which is preliminary data.</text>
</comment>
<dbReference type="NCBIfam" id="NF045768">
    <property type="entry name" value="RubredRD"/>
    <property type="match status" value="1"/>
</dbReference>
<evidence type="ECO:0000259" key="10">
    <source>
        <dbReference type="PROSITE" id="PS50903"/>
    </source>
</evidence>
<feature type="transmembrane region" description="Helical" evidence="9">
    <location>
        <begin position="103"/>
        <end position="121"/>
    </location>
</feature>
<dbReference type="InterPro" id="IPR039261">
    <property type="entry name" value="FNR_nucleotide-bd"/>
</dbReference>
<dbReference type="PROSITE" id="PS50903">
    <property type="entry name" value="RUBREDOXIN_LIKE"/>
    <property type="match status" value="1"/>
</dbReference>
<feature type="transmembrane region" description="Helical" evidence="9">
    <location>
        <begin position="35"/>
        <end position="54"/>
    </location>
</feature>
<evidence type="ECO:0000313" key="13">
    <source>
        <dbReference type="Proteomes" id="UP000680365"/>
    </source>
</evidence>
<dbReference type="Pfam" id="PF01794">
    <property type="entry name" value="Ferric_reduct"/>
    <property type="match status" value="1"/>
</dbReference>
<evidence type="ECO:0000313" key="12">
    <source>
        <dbReference type="EMBL" id="MBS8121858.1"/>
    </source>
</evidence>
<keyword evidence="13" id="KW-1185">Reference proteome</keyword>
<dbReference type="PANTHER" id="PTHR47354">
    <property type="entry name" value="NADH OXIDOREDUCTASE HCR"/>
    <property type="match status" value="1"/>
</dbReference>
<feature type="transmembrane region" description="Helical" evidence="9">
    <location>
        <begin position="233"/>
        <end position="251"/>
    </location>
</feature>
<comment type="subcellular location">
    <subcellularLocation>
        <location evidence="1">Membrane</location>
        <topology evidence="1">Multi-pass membrane protein</topology>
    </subcellularLocation>
</comment>
<feature type="transmembrane region" description="Helical" evidence="9">
    <location>
        <begin position="63"/>
        <end position="83"/>
    </location>
</feature>
<evidence type="ECO:0000256" key="5">
    <source>
        <dbReference type="ARBA" id="ARBA00022982"/>
    </source>
</evidence>
<evidence type="ECO:0000256" key="9">
    <source>
        <dbReference type="SAM" id="Phobius"/>
    </source>
</evidence>
<feature type="transmembrane region" description="Helical" evidence="9">
    <location>
        <begin position="5"/>
        <end position="23"/>
    </location>
</feature>
<evidence type="ECO:0000256" key="4">
    <source>
        <dbReference type="ARBA" id="ARBA00022723"/>
    </source>
</evidence>
<dbReference type="InterPro" id="IPR018527">
    <property type="entry name" value="Rubredoxin_Fe_BS"/>
</dbReference>
<dbReference type="CDD" id="cd00730">
    <property type="entry name" value="rubredoxin"/>
    <property type="match status" value="1"/>
</dbReference>
<feature type="transmembrane region" description="Helical" evidence="9">
    <location>
        <begin position="178"/>
        <end position="198"/>
    </location>
</feature>
<dbReference type="InterPro" id="IPR050415">
    <property type="entry name" value="MRET"/>
</dbReference>
<dbReference type="Pfam" id="PF00301">
    <property type="entry name" value="Rubredoxin"/>
    <property type="match status" value="1"/>
</dbReference>
<dbReference type="Gene3D" id="3.40.50.80">
    <property type="entry name" value="Nucleotide-binding domain of ferredoxin-NADP reductase (FNR) module"/>
    <property type="match status" value="1"/>
</dbReference>
<evidence type="ECO:0000256" key="1">
    <source>
        <dbReference type="ARBA" id="ARBA00004141"/>
    </source>
</evidence>
<feature type="transmembrane region" description="Helical" evidence="9">
    <location>
        <begin position="133"/>
        <end position="151"/>
    </location>
</feature>
<feature type="domain" description="Rubredoxin-like" evidence="10">
    <location>
        <begin position="265"/>
        <end position="316"/>
    </location>
</feature>
<evidence type="ECO:0000256" key="6">
    <source>
        <dbReference type="ARBA" id="ARBA00022989"/>
    </source>
</evidence>
<dbReference type="PROSITE" id="PS51384">
    <property type="entry name" value="FAD_FR"/>
    <property type="match status" value="1"/>
</dbReference>
<keyword evidence="2" id="KW-0813">Transport</keyword>
<dbReference type="Gene3D" id="2.40.30.10">
    <property type="entry name" value="Translation factors"/>
    <property type="match status" value="1"/>
</dbReference>
<dbReference type="InterPro" id="IPR017938">
    <property type="entry name" value="Riboflavin_synthase-like_b-brl"/>
</dbReference>
<dbReference type="Gene3D" id="2.20.28.10">
    <property type="match status" value="1"/>
</dbReference>
<dbReference type="SUPFAM" id="SSF57802">
    <property type="entry name" value="Rubredoxin-like"/>
    <property type="match status" value="1"/>
</dbReference>
<keyword evidence="4" id="KW-0479">Metal-binding</keyword>
<dbReference type="InterPro" id="IPR024934">
    <property type="entry name" value="Rubredoxin-like_dom"/>
</dbReference>
<keyword evidence="5" id="KW-0249">Electron transport</keyword>
<keyword evidence="3 9" id="KW-0812">Transmembrane</keyword>
<dbReference type="PROSITE" id="PS00202">
    <property type="entry name" value="RUBREDOXIN"/>
    <property type="match status" value="1"/>
</dbReference>
<evidence type="ECO:0000256" key="7">
    <source>
        <dbReference type="ARBA" id="ARBA00023004"/>
    </source>
</evidence>
<feature type="domain" description="FAD-binding FR-type" evidence="11">
    <location>
        <begin position="321"/>
        <end position="419"/>
    </location>
</feature>
<keyword evidence="7" id="KW-0408">Iron</keyword>
<protein>
    <submittedName>
        <fullName evidence="12">Rubredoxin-NAD(+) reductase</fullName>
    </submittedName>
</protein>
<dbReference type="Pfam" id="PF00175">
    <property type="entry name" value="NAD_binding_1"/>
    <property type="match status" value="1"/>
</dbReference>
<dbReference type="InterPro" id="IPR017927">
    <property type="entry name" value="FAD-bd_FR_type"/>
</dbReference>
<keyword evidence="8 9" id="KW-0472">Membrane</keyword>
<accession>A0ABS5QKV9</accession>
<organism evidence="12 13">
    <name type="scientific">Candidatus Vampirococcus lugosii</name>
    <dbReference type="NCBI Taxonomy" id="2789015"/>
    <lineage>
        <taxon>Bacteria</taxon>
        <taxon>Candidatus Absconditibacteriota</taxon>
        <taxon>Vampirococcus</taxon>
    </lineage>
</organism>
<dbReference type="InterPro" id="IPR024935">
    <property type="entry name" value="Rubredoxin_dom"/>
</dbReference>
<gene>
    <name evidence="12" type="ORF">VAMP_33n45</name>
</gene>
<evidence type="ECO:0000256" key="3">
    <source>
        <dbReference type="ARBA" id="ARBA00022692"/>
    </source>
</evidence>
<sequence length="537" mass="62866">MKKYILLLIQSIFQLPLIISFLKLDLENIFYLNQFFWYTILVYIIFSVFFLLFFKEKKSLKNFSIFSISLIILLIPGIILGYFFANTMQSYDNSILRISGKIAFFYLSMALLINPLSYFVSDKYYSKLIFIRKIFGILSFLFFMIHLLNYIELERYYHFGDSSLLEYIFKNIKNRMDALTGLIAGFIMLILGISSNNFSQKILGSIWKGIHYMVYPLFLLSMIHIAFASRIDLFYMILFSSVIIFRTIVFFKKNSVYKNIKAGKTTKYICIVCGYIYDENKGDPDGGLLPGTKFEDIPNDWVCPLCGVSKKDFIPYYEEKQNYKKVEIAEIHYLTKDVIKLVIKSNSNLEYFDGQFIKFVLEDFDGEFIRQYSIADKSGLNFTFFIKLKANGRASKLFPKLNKGDNLKIAGIFGEFKLKINNKSKVFLATGTGLAPIYSMINNPNIKNCKKYLHFGVANQNDLFYLDELKKIENLEINIYLSKENINIYNYGRINVENFKYDKEIEFYICGNPGLVIESKEKLIKMGYENIYYEKFE</sequence>
<proteinExistence type="predicted"/>
<evidence type="ECO:0000256" key="2">
    <source>
        <dbReference type="ARBA" id="ARBA00022448"/>
    </source>
</evidence>
<feature type="transmembrane region" description="Helical" evidence="9">
    <location>
        <begin position="210"/>
        <end position="227"/>
    </location>
</feature>
<dbReference type="SUPFAM" id="SSF63380">
    <property type="entry name" value="Riboflavin synthase domain-like"/>
    <property type="match status" value="1"/>
</dbReference>
<dbReference type="InterPro" id="IPR001433">
    <property type="entry name" value="OxRdtase_FAD/NAD-bd"/>
</dbReference>
<reference evidence="12 13" key="1">
    <citation type="journal article" date="2021" name="Nat. Commun.">
        <title>Reductive evolution and unique predatory mode in the CPR bacterium Vampirococcus lugosii.</title>
        <authorList>
            <person name="Moreira D."/>
            <person name="Zivanovic Y."/>
            <person name="Lopez-Archilla A.I."/>
            <person name="Iniesto M."/>
            <person name="Lopez-Garcia P."/>
        </authorList>
    </citation>
    <scope>NUCLEOTIDE SEQUENCE [LARGE SCALE GENOMIC DNA]</scope>
    <source>
        <strain evidence="12">Chiprana</strain>
    </source>
</reference>